<feature type="domain" description="Radical SAM core" evidence="6">
    <location>
        <begin position="3"/>
        <end position="68"/>
    </location>
</feature>
<dbReference type="Pfam" id="PF16199">
    <property type="entry name" value="Radical_SAM_C"/>
    <property type="match status" value="1"/>
</dbReference>
<keyword evidence="1" id="KW-0004">4Fe-4S</keyword>
<dbReference type="InterPro" id="IPR032432">
    <property type="entry name" value="Radical_SAM_C"/>
</dbReference>
<dbReference type="RefSeq" id="WP_004821684.1">
    <property type="nucleotide sequence ID" value="NZ_JH165062.1"/>
</dbReference>
<dbReference type="STRING" id="997350.HMPREF9129_1791"/>
<gene>
    <name evidence="8" type="ORF">HMPREF9129_1791</name>
</gene>
<reference evidence="8 9" key="1">
    <citation type="submission" date="2011-06" db="EMBL/GenBank/DDBJ databases">
        <authorList>
            <person name="Muzny D."/>
            <person name="Qin X."/>
            <person name="Deng J."/>
            <person name="Jiang H."/>
            <person name="Liu Y."/>
            <person name="Qu J."/>
            <person name="Song X.-Z."/>
            <person name="Zhang L."/>
            <person name="Thornton R."/>
            <person name="Coyle M."/>
            <person name="Francisco L."/>
            <person name="Jackson L."/>
            <person name="Javaid M."/>
            <person name="Korchina V."/>
            <person name="Kovar C."/>
            <person name="Mata R."/>
            <person name="Mathew T."/>
            <person name="Ngo R."/>
            <person name="Nguyen L."/>
            <person name="Nguyen N."/>
            <person name="Okwuonu G."/>
            <person name="Ongeri F."/>
            <person name="Pham C."/>
            <person name="Simmons D."/>
            <person name="Wilczek-Boney K."/>
            <person name="Hale W."/>
            <person name="Jakkamsetti A."/>
            <person name="Pham P."/>
            <person name="Ruth R."/>
            <person name="San Lucas F."/>
            <person name="Warren J."/>
            <person name="Zhang J."/>
            <person name="Zhao Z."/>
            <person name="Zhou C."/>
            <person name="Zhu D."/>
            <person name="Lee S."/>
            <person name="Bess C."/>
            <person name="Blankenburg K."/>
            <person name="Forbes L."/>
            <person name="Fu Q."/>
            <person name="Gubbala S."/>
            <person name="Hirani K."/>
            <person name="Jayaseelan J.C."/>
            <person name="Lara F."/>
            <person name="Munidasa M."/>
            <person name="Palculict T."/>
            <person name="Patil S."/>
            <person name="Pu L.-L."/>
            <person name="Saada N."/>
            <person name="Tang L."/>
            <person name="Weissenberger G."/>
            <person name="Zhu Y."/>
            <person name="Hemphill L."/>
            <person name="Shang Y."/>
            <person name="Youmans B."/>
            <person name="Ayvaz T."/>
            <person name="Ross M."/>
            <person name="Santibanez J."/>
            <person name="Aqrawi P."/>
            <person name="Gross S."/>
            <person name="Joshi V."/>
            <person name="Fowler G."/>
            <person name="Nazareth L."/>
            <person name="Reid J."/>
            <person name="Worley K."/>
            <person name="Petrosino J."/>
            <person name="Highlander S."/>
            <person name="Gibbs R."/>
        </authorList>
    </citation>
    <scope>NUCLEOTIDE SEQUENCE [LARGE SCALE GENOMIC DNA]</scope>
    <source>
        <strain evidence="8 9">ATCC 29427</strain>
    </source>
</reference>
<keyword evidence="3" id="KW-0479">Metal-binding</keyword>
<dbReference type="InterPro" id="IPR058240">
    <property type="entry name" value="rSAM_sf"/>
</dbReference>
<dbReference type="InterPro" id="IPR013785">
    <property type="entry name" value="Aldolase_TIM"/>
</dbReference>
<dbReference type="GO" id="GO:0051539">
    <property type="term" value="F:4 iron, 4 sulfur cluster binding"/>
    <property type="evidence" value="ECO:0007669"/>
    <property type="project" value="UniProtKB-KW"/>
</dbReference>
<dbReference type="EC" id="1.-.-.-" evidence="8"/>
<dbReference type="InterPro" id="IPR039661">
    <property type="entry name" value="ELP3"/>
</dbReference>
<dbReference type="Gene3D" id="3.20.20.70">
    <property type="entry name" value="Aldolase class I"/>
    <property type="match status" value="1"/>
</dbReference>
<evidence type="ECO:0000313" key="8">
    <source>
        <dbReference type="EMBL" id="EGY78150.1"/>
    </source>
</evidence>
<dbReference type="GO" id="GO:0005737">
    <property type="term" value="C:cytoplasm"/>
    <property type="evidence" value="ECO:0007669"/>
    <property type="project" value="TreeGrafter"/>
</dbReference>
<dbReference type="PANTHER" id="PTHR11135">
    <property type="entry name" value="HISTONE ACETYLTRANSFERASE-RELATED"/>
    <property type="match status" value="1"/>
</dbReference>
<dbReference type="PATRIC" id="fig|997350.3.peg.1718"/>
<comment type="caution">
    <text evidence="8">The sequence shown here is derived from an EMBL/GenBank/DDBJ whole genome shotgun (WGS) entry which is preliminary data.</text>
</comment>
<evidence type="ECO:0000256" key="3">
    <source>
        <dbReference type="ARBA" id="ARBA00022723"/>
    </source>
</evidence>
<evidence type="ECO:0000259" key="7">
    <source>
        <dbReference type="Pfam" id="PF16199"/>
    </source>
</evidence>
<dbReference type="EMBL" id="AGBB01000175">
    <property type="protein sequence ID" value="EGY78150.1"/>
    <property type="molecule type" value="Genomic_DNA"/>
</dbReference>
<keyword evidence="2" id="KW-0949">S-adenosyl-L-methionine</keyword>
<protein>
    <submittedName>
        <fullName evidence="8">Radical SAM domain protein</fullName>
        <ecNumber evidence="8">1.-.-.-</ecNumber>
    </submittedName>
</protein>
<dbReference type="GO" id="GO:0016491">
    <property type="term" value="F:oxidoreductase activity"/>
    <property type="evidence" value="ECO:0007669"/>
    <property type="project" value="UniProtKB-KW"/>
</dbReference>
<dbReference type="Pfam" id="PF04055">
    <property type="entry name" value="Radical_SAM"/>
    <property type="match status" value="1"/>
</dbReference>
<keyword evidence="8" id="KW-0560">Oxidoreductase</keyword>
<evidence type="ECO:0000256" key="5">
    <source>
        <dbReference type="ARBA" id="ARBA00023014"/>
    </source>
</evidence>
<dbReference type="SUPFAM" id="SSF102114">
    <property type="entry name" value="Radical SAM enzymes"/>
    <property type="match status" value="1"/>
</dbReference>
<dbReference type="InterPro" id="IPR007197">
    <property type="entry name" value="rSAM"/>
</dbReference>
<dbReference type="eggNOG" id="COG1243">
    <property type="taxonomic scope" value="Bacteria"/>
</dbReference>
<dbReference type="HOGENOM" id="CLU_057482_0_0_9"/>
<evidence type="ECO:0000256" key="2">
    <source>
        <dbReference type="ARBA" id="ARBA00022691"/>
    </source>
</evidence>
<dbReference type="PANTHER" id="PTHR11135:SF0">
    <property type="entry name" value="ELONGATOR COMPLEX PROTEIN 3"/>
    <property type="match status" value="1"/>
</dbReference>
<dbReference type="Proteomes" id="UP000003422">
    <property type="component" value="Unassembled WGS sequence"/>
</dbReference>
<proteinExistence type="predicted"/>
<keyword evidence="4" id="KW-0408">Iron</keyword>
<accession>G4D5W1</accession>
<evidence type="ECO:0000259" key="6">
    <source>
        <dbReference type="Pfam" id="PF04055"/>
    </source>
</evidence>
<evidence type="ECO:0000256" key="1">
    <source>
        <dbReference type="ARBA" id="ARBA00022485"/>
    </source>
</evidence>
<dbReference type="GO" id="GO:0046872">
    <property type="term" value="F:metal ion binding"/>
    <property type="evidence" value="ECO:0007669"/>
    <property type="project" value="UniProtKB-KW"/>
</dbReference>
<dbReference type="GO" id="GO:0002926">
    <property type="term" value="P:tRNA wobble base 5-methoxycarbonylmethyl-2-thiouridinylation"/>
    <property type="evidence" value="ECO:0007669"/>
    <property type="project" value="TreeGrafter"/>
</dbReference>
<evidence type="ECO:0000256" key="4">
    <source>
        <dbReference type="ARBA" id="ARBA00023004"/>
    </source>
</evidence>
<sequence>MKKRLNLLKKYNVKTIELGVQSLDKDVLRLSKRGHSVASVYKSAELIKKFGFELGLQQMLGLYGDELEKSIYTAEEFIKINPKFVRIYPTLVIKDTELEMLYNSGLYTPQSVEEAVSWIKKLLPMYTKAGIEVIRVGLQPTDNIQLGKDVVAGPFHPAIRQLVESELITEQIIKLLELENVNSIKVVASGRNISLIAGNKGVGKKHLIEALNLENVEMKIDNNLNDMIQISFNENIISFKAGE</sequence>
<keyword evidence="9" id="KW-1185">Reference proteome</keyword>
<feature type="domain" description="Radical SAM C-terminal extension" evidence="7">
    <location>
        <begin position="82"/>
        <end position="167"/>
    </location>
</feature>
<name>G4D5W1_9FIRM</name>
<evidence type="ECO:0000313" key="9">
    <source>
        <dbReference type="Proteomes" id="UP000003422"/>
    </source>
</evidence>
<keyword evidence="5" id="KW-0411">Iron-sulfur</keyword>
<dbReference type="AlphaFoldDB" id="G4D5W1"/>
<organism evidence="8 9">
    <name type="scientific">Peptoniphilus indolicus ATCC 29427</name>
    <dbReference type="NCBI Taxonomy" id="997350"/>
    <lineage>
        <taxon>Bacteria</taxon>
        <taxon>Bacillati</taxon>
        <taxon>Bacillota</taxon>
        <taxon>Tissierellia</taxon>
        <taxon>Tissierellales</taxon>
        <taxon>Peptoniphilaceae</taxon>
        <taxon>Peptoniphilus</taxon>
    </lineage>
</organism>